<evidence type="ECO:0008006" key="8">
    <source>
        <dbReference type="Google" id="ProtNLM"/>
    </source>
</evidence>
<evidence type="ECO:0000313" key="6">
    <source>
        <dbReference type="EMBL" id="PIW33092.1"/>
    </source>
</evidence>
<dbReference type="AlphaFoldDB" id="A0A2M7GY87"/>
<feature type="transmembrane region" description="Helical" evidence="5">
    <location>
        <begin position="12"/>
        <end position="39"/>
    </location>
</feature>
<evidence type="ECO:0000256" key="3">
    <source>
        <dbReference type="ARBA" id="ARBA00022989"/>
    </source>
</evidence>
<accession>A0A2M7GY87</accession>
<gene>
    <name evidence="6" type="ORF">COW28_04665</name>
</gene>
<feature type="transmembrane region" description="Helical" evidence="5">
    <location>
        <begin position="70"/>
        <end position="103"/>
    </location>
</feature>
<evidence type="ECO:0000256" key="2">
    <source>
        <dbReference type="ARBA" id="ARBA00022692"/>
    </source>
</evidence>
<evidence type="ECO:0000256" key="4">
    <source>
        <dbReference type="ARBA" id="ARBA00023136"/>
    </source>
</evidence>
<comment type="caution">
    <text evidence="6">The sequence shown here is derived from an EMBL/GenBank/DDBJ whole genome shotgun (WGS) entry which is preliminary data.</text>
</comment>
<dbReference type="GO" id="GO:0012505">
    <property type="term" value="C:endomembrane system"/>
    <property type="evidence" value="ECO:0007669"/>
    <property type="project" value="UniProtKB-SubCell"/>
</dbReference>
<evidence type="ECO:0000256" key="1">
    <source>
        <dbReference type="ARBA" id="ARBA00004127"/>
    </source>
</evidence>
<dbReference type="PANTHER" id="PTHR12714:SF9">
    <property type="entry name" value="PROTEIN-S-ISOPRENYLCYSTEINE O-METHYLTRANSFERASE"/>
    <property type="match status" value="1"/>
</dbReference>
<dbReference type="EMBL" id="PFFY01000216">
    <property type="protein sequence ID" value="PIW33092.1"/>
    <property type="molecule type" value="Genomic_DNA"/>
</dbReference>
<proteinExistence type="predicted"/>
<dbReference type="Pfam" id="PF04191">
    <property type="entry name" value="PEMT"/>
    <property type="match status" value="1"/>
</dbReference>
<dbReference type="Gene3D" id="1.20.120.1630">
    <property type="match status" value="1"/>
</dbReference>
<organism evidence="6 7">
    <name type="scientific">bacterium (Candidatus Ratteibacteria) CG15_BIG_FIL_POST_REV_8_21_14_020_41_12</name>
    <dbReference type="NCBI Taxonomy" id="2014291"/>
    <lineage>
        <taxon>Bacteria</taxon>
        <taxon>Candidatus Ratteibacteria</taxon>
    </lineage>
</organism>
<protein>
    <recommendedName>
        <fullName evidence="8">Isoprenylcysteine carboxylmethyltransferase family protein</fullName>
    </recommendedName>
</protein>
<evidence type="ECO:0000256" key="5">
    <source>
        <dbReference type="SAM" id="Phobius"/>
    </source>
</evidence>
<keyword evidence="4 5" id="KW-0472">Membrane</keyword>
<evidence type="ECO:0000313" key="7">
    <source>
        <dbReference type="Proteomes" id="UP000230025"/>
    </source>
</evidence>
<name>A0A2M7GY87_9BACT</name>
<keyword evidence="2 5" id="KW-0812">Transmembrane</keyword>
<reference evidence="7" key="1">
    <citation type="submission" date="2017-09" db="EMBL/GenBank/DDBJ databases">
        <title>Depth-based differentiation of microbial function through sediment-hosted aquifers and enrichment of novel symbionts in the deep terrestrial subsurface.</title>
        <authorList>
            <person name="Probst A.J."/>
            <person name="Ladd B."/>
            <person name="Jarett J.K."/>
            <person name="Geller-Mcgrath D.E."/>
            <person name="Sieber C.M.K."/>
            <person name="Emerson J.B."/>
            <person name="Anantharaman K."/>
            <person name="Thomas B.C."/>
            <person name="Malmstrom R."/>
            <person name="Stieglmeier M."/>
            <person name="Klingl A."/>
            <person name="Woyke T."/>
            <person name="Ryan C.M."/>
            <person name="Banfield J.F."/>
        </authorList>
    </citation>
    <scope>NUCLEOTIDE SEQUENCE [LARGE SCALE GENOMIC DNA]</scope>
</reference>
<sequence>MKYLTKIRLYIGYLFFLFILLLAKPIILSYGIGGVVVLLGEAIRTWAAGYIAKDEVLTKNGPYRLTRNPLYLGTFFIGLGVVIIGDSVWFLLAFTLIFLGVYIPTIFREEKFLAKKFPDDYLSYQKTVPCFFPKFQTLNVGGFSWLRVKKNKEFHTWITLFLILIILGLKLT</sequence>
<keyword evidence="3 5" id="KW-1133">Transmembrane helix</keyword>
<feature type="transmembrane region" description="Helical" evidence="5">
    <location>
        <begin position="154"/>
        <end position="171"/>
    </location>
</feature>
<dbReference type="GO" id="GO:0016740">
    <property type="term" value="F:transferase activity"/>
    <property type="evidence" value="ECO:0007669"/>
    <property type="project" value="UniProtKB-ARBA"/>
</dbReference>
<dbReference type="Proteomes" id="UP000230025">
    <property type="component" value="Unassembled WGS sequence"/>
</dbReference>
<dbReference type="PANTHER" id="PTHR12714">
    <property type="entry name" value="PROTEIN-S ISOPRENYLCYSTEINE O-METHYLTRANSFERASE"/>
    <property type="match status" value="1"/>
</dbReference>
<dbReference type="InterPro" id="IPR007318">
    <property type="entry name" value="Phopholipid_MeTrfase"/>
</dbReference>
<comment type="subcellular location">
    <subcellularLocation>
        <location evidence="1">Endomembrane system</location>
        <topology evidence="1">Multi-pass membrane protein</topology>
    </subcellularLocation>
</comment>